<dbReference type="EMBL" id="VFML01000001">
    <property type="protein sequence ID" value="TQJ02619.1"/>
    <property type="molecule type" value="Genomic_DNA"/>
</dbReference>
<comment type="caution">
    <text evidence="1">The sequence shown here is derived from an EMBL/GenBank/DDBJ whole genome shotgun (WGS) entry which is preliminary data.</text>
</comment>
<dbReference type="Proteomes" id="UP000320876">
    <property type="component" value="Unassembled WGS sequence"/>
</dbReference>
<name>A0A542DHQ8_AMYCI</name>
<sequence>MDRAQYETLRGAALEILDSAYCPLRHVEARVYLLACRELEVSVQDLEQVLDLEEAAFTEGEEREVWLCPALEPPDFYSDTDYLTRSDWSPANRIVEFSAEPERRLLLLRHVADEVCVRLEERRDPAAFSDLFMELAGQLPGDDVADRLDLPPGRPVLIDVHDERHVETIREIAEDEHAALASAENHRLRAAGVADLSLRARLFGRVDE</sequence>
<protein>
    <submittedName>
        <fullName evidence="1">Uncharacterized protein</fullName>
    </submittedName>
</protein>
<dbReference type="RefSeq" id="WP_141997749.1">
    <property type="nucleotide sequence ID" value="NZ_VFML01000001.1"/>
</dbReference>
<dbReference type="AlphaFoldDB" id="A0A542DHQ8"/>
<dbReference type="OrthoDB" id="9835651at2"/>
<evidence type="ECO:0000313" key="2">
    <source>
        <dbReference type="Proteomes" id="UP000320876"/>
    </source>
</evidence>
<accession>A0A542DHQ8</accession>
<keyword evidence="2" id="KW-1185">Reference proteome</keyword>
<gene>
    <name evidence="1" type="ORF">FB471_2353</name>
</gene>
<evidence type="ECO:0000313" key="1">
    <source>
        <dbReference type="EMBL" id="TQJ02619.1"/>
    </source>
</evidence>
<proteinExistence type="predicted"/>
<reference evidence="1 2" key="1">
    <citation type="submission" date="2019-06" db="EMBL/GenBank/DDBJ databases">
        <title>Sequencing the genomes of 1000 actinobacteria strains.</title>
        <authorList>
            <person name="Klenk H.-P."/>
        </authorList>
    </citation>
    <scope>NUCLEOTIDE SEQUENCE [LARGE SCALE GENOMIC DNA]</scope>
    <source>
        <strain evidence="1 2">DSM 45679</strain>
    </source>
</reference>
<organism evidence="1 2">
    <name type="scientific">Amycolatopsis cihanbeyliensis</name>
    <dbReference type="NCBI Taxonomy" id="1128664"/>
    <lineage>
        <taxon>Bacteria</taxon>
        <taxon>Bacillati</taxon>
        <taxon>Actinomycetota</taxon>
        <taxon>Actinomycetes</taxon>
        <taxon>Pseudonocardiales</taxon>
        <taxon>Pseudonocardiaceae</taxon>
        <taxon>Amycolatopsis</taxon>
    </lineage>
</organism>